<organism evidence="2 3">
    <name type="scientific">Alloacidobacterium dinghuense</name>
    <dbReference type="NCBI Taxonomy" id="2763107"/>
    <lineage>
        <taxon>Bacteria</taxon>
        <taxon>Pseudomonadati</taxon>
        <taxon>Acidobacteriota</taxon>
        <taxon>Terriglobia</taxon>
        <taxon>Terriglobales</taxon>
        <taxon>Acidobacteriaceae</taxon>
        <taxon>Alloacidobacterium</taxon>
    </lineage>
</organism>
<name>A0A7G8BLD0_9BACT</name>
<dbReference type="RefSeq" id="WP_186744708.1">
    <property type="nucleotide sequence ID" value="NZ_CP060394.1"/>
</dbReference>
<accession>A0A7G8BLD0</accession>
<gene>
    <name evidence="2" type="ORF">H7849_05150</name>
</gene>
<evidence type="ECO:0000313" key="3">
    <source>
        <dbReference type="Proteomes" id="UP000515312"/>
    </source>
</evidence>
<evidence type="ECO:0000256" key="1">
    <source>
        <dbReference type="SAM" id="Phobius"/>
    </source>
</evidence>
<keyword evidence="1" id="KW-0472">Membrane</keyword>
<feature type="transmembrane region" description="Helical" evidence="1">
    <location>
        <begin position="17"/>
        <end position="35"/>
    </location>
</feature>
<dbReference type="Pfam" id="PF11345">
    <property type="entry name" value="DUF3147"/>
    <property type="match status" value="1"/>
</dbReference>
<keyword evidence="1" id="KW-0812">Transmembrane</keyword>
<dbReference type="KEGG" id="adin:H7849_05150"/>
<dbReference type="Proteomes" id="UP000515312">
    <property type="component" value="Chromosome"/>
</dbReference>
<evidence type="ECO:0000313" key="2">
    <source>
        <dbReference type="EMBL" id="QNI33350.1"/>
    </source>
</evidence>
<dbReference type="AlphaFoldDB" id="A0A7G8BLD0"/>
<proteinExistence type="predicted"/>
<feature type="transmembrane region" description="Helical" evidence="1">
    <location>
        <begin position="41"/>
        <end position="62"/>
    </location>
</feature>
<feature type="transmembrane region" description="Helical" evidence="1">
    <location>
        <begin position="83"/>
        <end position="108"/>
    </location>
</feature>
<dbReference type="InterPro" id="IPR021493">
    <property type="entry name" value="DUF3147"/>
</dbReference>
<keyword evidence="1" id="KW-1133">Transmembrane helix</keyword>
<sequence length="146" mass="15808">MVDIKFSALRDTKPHEYFMRFLFGGLVTAAAGLIATRFGPAIGGLFLAFPAIFPASATLIATHEKRRKAAIGHNGANRGRMAASIDSAGAALGCIGLFGFALVVWRMLPAHNPIMVIATASAVWTLLACASWELRKRRIFAHRTRR</sequence>
<protein>
    <submittedName>
        <fullName evidence="2">DUF3147 family protein</fullName>
    </submittedName>
</protein>
<reference evidence="2 3" key="1">
    <citation type="submission" date="2020-08" db="EMBL/GenBank/DDBJ databases">
        <title>Edaphobacter telluris sp. nov. and Acidobacterium dinghuensis sp. nov., two acidobacteria isolated from forest soil.</title>
        <authorList>
            <person name="Fu J."/>
            <person name="Qiu L."/>
        </authorList>
    </citation>
    <scope>NUCLEOTIDE SEQUENCE [LARGE SCALE GENOMIC DNA]</scope>
    <source>
        <strain evidence="2">4Y35</strain>
    </source>
</reference>
<keyword evidence="3" id="KW-1185">Reference proteome</keyword>
<dbReference type="EMBL" id="CP060394">
    <property type="protein sequence ID" value="QNI33350.1"/>
    <property type="molecule type" value="Genomic_DNA"/>
</dbReference>
<feature type="transmembrane region" description="Helical" evidence="1">
    <location>
        <begin position="114"/>
        <end position="134"/>
    </location>
</feature>